<gene>
    <name evidence="3" type="ORF">D1114_00635</name>
</gene>
<name>A0AAX1URD9_CERSP</name>
<dbReference type="EMBL" id="QWGP01000001">
    <property type="protein sequence ID" value="RHZ98629.1"/>
    <property type="molecule type" value="Genomic_DNA"/>
</dbReference>
<protein>
    <submittedName>
        <fullName evidence="3">FAD-dependent oxidoreductase</fullName>
    </submittedName>
</protein>
<dbReference type="PANTHER" id="PTHR40254:SF1">
    <property type="entry name" value="BLR0577 PROTEIN"/>
    <property type="match status" value="1"/>
</dbReference>
<organism evidence="3 4">
    <name type="scientific">Cereibacter sphaeroides</name>
    <name type="common">Rhodobacter sphaeroides</name>
    <dbReference type="NCBI Taxonomy" id="1063"/>
    <lineage>
        <taxon>Bacteria</taxon>
        <taxon>Pseudomonadati</taxon>
        <taxon>Pseudomonadota</taxon>
        <taxon>Alphaproteobacteria</taxon>
        <taxon>Rhodobacterales</taxon>
        <taxon>Paracoccaceae</taxon>
        <taxon>Cereibacter</taxon>
    </lineage>
</organism>
<evidence type="ECO:0000259" key="2">
    <source>
        <dbReference type="Pfam" id="PF13454"/>
    </source>
</evidence>
<keyword evidence="1" id="KW-0812">Transmembrane</keyword>
<keyword evidence="1" id="KW-0472">Membrane</keyword>
<proteinExistence type="predicted"/>
<dbReference type="Pfam" id="PF13454">
    <property type="entry name" value="NAD_binding_9"/>
    <property type="match status" value="1"/>
</dbReference>
<dbReference type="Proteomes" id="UP000266305">
    <property type="component" value="Unassembled WGS sequence"/>
</dbReference>
<dbReference type="AlphaFoldDB" id="A0AAX1URD9"/>
<evidence type="ECO:0000256" key="1">
    <source>
        <dbReference type="SAM" id="Phobius"/>
    </source>
</evidence>
<reference evidence="3 4" key="1">
    <citation type="submission" date="2018-08" db="EMBL/GenBank/DDBJ databases">
        <title>Draft genome sequence of Rhodobacter sphaeroides FY.</title>
        <authorList>
            <person name="Rayyan A."/>
            <person name="Meyer T.E."/>
            <person name="Kyndt J.A."/>
        </authorList>
    </citation>
    <scope>NUCLEOTIDE SEQUENCE [LARGE SCALE GENOMIC DNA]</scope>
    <source>
        <strain evidence="3 4">FY</strain>
    </source>
</reference>
<dbReference type="InterPro" id="IPR038732">
    <property type="entry name" value="HpyO/CreE_NAD-binding"/>
</dbReference>
<sequence length="469" mass="51572">MRPHLPDPIRRHVPRRLHVLIVGGGASGALMAAHLLTRGHGLFRITLVERDGPVGAGIAYATHEAEHLLNTRVHNMSAFPDRPDHFRQWLAAEPEGRFCTGDSFVPRGLYRRYLEEILAPWRAGSELTCVGGECLRIEEVGRGVIAHFSDGSVRLADLAILATGHPRPDPAEDRLLQDPWRAADVPPDARVVLLGSGLTMIDKVLTLLANGHRGEIVALSRRGLLPRSHAPTRPLPLGLPDVPLGAPMSSLTAWVRRLAREAEARGGTWRDAVDGIRPFVRRIWRGLPERERARFLRHGAGWWDVHRHRAPPASDARIAAALANGRMRLLRAGYEGAERLPDGRVALRIRPRGTKTHARLEADVVFDCRGIRRDPKNSASPLVASLLASGLARIDPLRIGLEVAQDCRLIDARGQGSRHIFAIGPVSRAAFWEITAIPDIRDQTARLAEDLVAAHAAAPEQELGRQARP</sequence>
<feature type="transmembrane region" description="Helical" evidence="1">
    <location>
        <begin position="17"/>
        <end position="36"/>
    </location>
</feature>
<dbReference type="InterPro" id="IPR052189">
    <property type="entry name" value="L-asp_N-monooxygenase_NS-form"/>
</dbReference>
<evidence type="ECO:0000313" key="4">
    <source>
        <dbReference type="Proteomes" id="UP000266305"/>
    </source>
</evidence>
<dbReference type="Gene3D" id="3.50.50.60">
    <property type="entry name" value="FAD/NAD(P)-binding domain"/>
    <property type="match status" value="1"/>
</dbReference>
<accession>A0AAX1URD9</accession>
<dbReference type="SUPFAM" id="SSF51905">
    <property type="entry name" value="FAD/NAD(P)-binding domain"/>
    <property type="match status" value="1"/>
</dbReference>
<keyword evidence="1" id="KW-1133">Transmembrane helix</keyword>
<dbReference type="RefSeq" id="WP_118999013.1">
    <property type="nucleotide sequence ID" value="NZ_QWGP01000001.1"/>
</dbReference>
<comment type="caution">
    <text evidence="3">The sequence shown here is derived from an EMBL/GenBank/DDBJ whole genome shotgun (WGS) entry which is preliminary data.</text>
</comment>
<evidence type="ECO:0000313" key="3">
    <source>
        <dbReference type="EMBL" id="RHZ98629.1"/>
    </source>
</evidence>
<dbReference type="InterPro" id="IPR036188">
    <property type="entry name" value="FAD/NAD-bd_sf"/>
</dbReference>
<feature type="domain" description="FAD-dependent urate hydroxylase HpyO/Asp monooxygenase CreE-like FAD/NAD(P)-binding" evidence="2">
    <location>
        <begin position="21"/>
        <end position="165"/>
    </location>
</feature>
<dbReference type="PANTHER" id="PTHR40254">
    <property type="entry name" value="BLR0577 PROTEIN"/>
    <property type="match status" value="1"/>
</dbReference>